<accession>A0A9W2XUW0</accession>
<dbReference type="RefSeq" id="XP_055365484.1">
    <property type="nucleotide sequence ID" value="XM_055509509.1"/>
</dbReference>
<dbReference type="CDD" id="cd03590">
    <property type="entry name" value="CLECT_DC-SIGN_like"/>
    <property type="match status" value="1"/>
</dbReference>
<dbReference type="InterPro" id="IPR001304">
    <property type="entry name" value="C-type_lectin-like"/>
</dbReference>
<keyword evidence="4" id="KW-0472">Membrane</keyword>
<dbReference type="InterPro" id="IPR033989">
    <property type="entry name" value="CD209-like_CTLD"/>
</dbReference>
<evidence type="ECO:0000256" key="3">
    <source>
        <dbReference type="ARBA" id="ARBA00023180"/>
    </source>
</evidence>
<feature type="domain" description="C-type lectin" evidence="5">
    <location>
        <begin position="118"/>
        <end position="232"/>
    </location>
</feature>
<keyword evidence="3" id="KW-0325">Glycoprotein</keyword>
<dbReference type="Pfam" id="PF00059">
    <property type="entry name" value="Lectin_C"/>
    <property type="match status" value="1"/>
</dbReference>
<evidence type="ECO:0000256" key="2">
    <source>
        <dbReference type="ARBA" id="ARBA00023157"/>
    </source>
</evidence>
<dbReference type="InterPro" id="IPR052309">
    <property type="entry name" value="C-type_Lectin_Domain_Fam1"/>
</dbReference>
<keyword evidence="4" id="KW-1133">Transmembrane helix</keyword>
<dbReference type="InterPro" id="IPR016186">
    <property type="entry name" value="C-type_lectin-like/link_sf"/>
</dbReference>
<keyword evidence="4" id="KW-0812">Transmembrane</keyword>
<evidence type="ECO:0000313" key="7">
    <source>
        <dbReference type="RefSeq" id="XP_055365484.1"/>
    </source>
</evidence>
<reference evidence="7" key="1">
    <citation type="submission" date="2025-08" db="UniProtKB">
        <authorList>
            <consortium name="RefSeq"/>
        </authorList>
    </citation>
    <scope>IDENTIFICATION</scope>
</reference>
<sequence>MDRLYGNVKEGHHSKWIDEAIYANDIGHDVESDNTVYALAGHAGLKVNTKRSCRAAALFLGLLCLLLLAGLVALVFLYTRDNSNWKTERVHLQTSLAEEKDQLNKTLALQSQEKWIYFRRSFYYVSSTRKPWNESRWDCRQKDADLVIINNDEEQEFVRRWKTRMWIGLSDTEKEGTWTWVDGSPLGSQSYWAKSEPNDAKGVEDCAEIHSYDEQQSWNDAPCQNEKDWICERRVK</sequence>
<evidence type="ECO:0000256" key="1">
    <source>
        <dbReference type="ARBA" id="ARBA00022734"/>
    </source>
</evidence>
<dbReference type="Gene3D" id="3.10.100.10">
    <property type="entry name" value="Mannose-Binding Protein A, subunit A"/>
    <property type="match status" value="1"/>
</dbReference>
<dbReference type="SUPFAM" id="SSF56436">
    <property type="entry name" value="C-type lectin-like"/>
    <property type="match status" value="1"/>
</dbReference>
<keyword evidence="1" id="KW-0430">Lectin</keyword>
<dbReference type="PANTHER" id="PTHR46490">
    <property type="entry name" value="C-TYPE LECTIN DOMAIN FAMILY 12 MEMBER A-RELATED"/>
    <property type="match status" value="1"/>
</dbReference>
<dbReference type="Proteomes" id="UP000515150">
    <property type="component" value="Chromosome 1"/>
</dbReference>
<dbReference type="PROSITE" id="PS50041">
    <property type="entry name" value="C_TYPE_LECTIN_2"/>
    <property type="match status" value="1"/>
</dbReference>
<organism evidence="6 7">
    <name type="scientific">Betta splendens</name>
    <name type="common">Siamese fighting fish</name>
    <dbReference type="NCBI Taxonomy" id="158456"/>
    <lineage>
        <taxon>Eukaryota</taxon>
        <taxon>Metazoa</taxon>
        <taxon>Chordata</taxon>
        <taxon>Craniata</taxon>
        <taxon>Vertebrata</taxon>
        <taxon>Euteleostomi</taxon>
        <taxon>Actinopterygii</taxon>
        <taxon>Neopterygii</taxon>
        <taxon>Teleostei</taxon>
        <taxon>Neoteleostei</taxon>
        <taxon>Acanthomorphata</taxon>
        <taxon>Anabantaria</taxon>
        <taxon>Anabantiformes</taxon>
        <taxon>Anabantoidei</taxon>
        <taxon>Osphronemidae</taxon>
        <taxon>Betta</taxon>
    </lineage>
</organism>
<keyword evidence="6" id="KW-1185">Reference proteome</keyword>
<keyword evidence="2" id="KW-1015">Disulfide bond</keyword>
<dbReference type="AlphaFoldDB" id="A0A9W2XUW0"/>
<dbReference type="InterPro" id="IPR018378">
    <property type="entry name" value="C-type_lectin_CS"/>
</dbReference>
<dbReference type="SMART" id="SM00034">
    <property type="entry name" value="CLECT"/>
    <property type="match status" value="1"/>
</dbReference>
<evidence type="ECO:0000256" key="4">
    <source>
        <dbReference type="SAM" id="Phobius"/>
    </source>
</evidence>
<protein>
    <submittedName>
        <fullName evidence="7">CD209 antigen-like protein C isoform X2</fullName>
    </submittedName>
</protein>
<dbReference type="PANTHER" id="PTHR46490:SF6">
    <property type="entry name" value="ASIALOGLYCOPROTEIN RECEPTOR 1-LIKE-RELATED"/>
    <property type="match status" value="1"/>
</dbReference>
<evidence type="ECO:0000313" key="6">
    <source>
        <dbReference type="Proteomes" id="UP000515150"/>
    </source>
</evidence>
<dbReference type="InterPro" id="IPR016187">
    <property type="entry name" value="CTDL_fold"/>
</dbReference>
<gene>
    <name evidence="7" type="primary">LOC114863062</name>
</gene>
<name>A0A9W2XUW0_BETSP</name>
<feature type="transmembrane region" description="Helical" evidence="4">
    <location>
        <begin position="55"/>
        <end position="78"/>
    </location>
</feature>
<dbReference type="PROSITE" id="PS00615">
    <property type="entry name" value="C_TYPE_LECTIN_1"/>
    <property type="match status" value="1"/>
</dbReference>
<dbReference type="GeneID" id="114863062"/>
<evidence type="ECO:0000259" key="5">
    <source>
        <dbReference type="PROSITE" id="PS50041"/>
    </source>
</evidence>
<dbReference type="GO" id="GO:0030246">
    <property type="term" value="F:carbohydrate binding"/>
    <property type="evidence" value="ECO:0007669"/>
    <property type="project" value="UniProtKB-KW"/>
</dbReference>
<proteinExistence type="predicted"/>